<dbReference type="GO" id="GO:0016579">
    <property type="term" value="P:protein deubiquitination"/>
    <property type="evidence" value="ECO:0007669"/>
    <property type="project" value="InterPro"/>
</dbReference>
<dbReference type="GO" id="GO:0005829">
    <property type="term" value="C:cytosol"/>
    <property type="evidence" value="ECO:0007669"/>
    <property type="project" value="TreeGrafter"/>
</dbReference>
<dbReference type="STRING" id="2512241.A0A553HUZ8"/>
<dbReference type="CDD" id="cd02659">
    <property type="entry name" value="peptidase_C19C"/>
    <property type="match status" value="1"/>
</dbReference>
<comment type="caution">
    <text evidence="3">The sequence shown here is derived from an EMBL/GenBank/DDBJ whole genome shotgun (WGS) entry which is preliminary data.</text>
</comment>
<dbReference type="EMBL" id="VFLP01000042">
    <property type="protein sequence ID" value="TRX91763.1"/>
    <property type="molecule type" value="Genomic_DNA"/>
</dbReference>
<gene>
    <name evidence="3" type="ORF">FHL15_007316</name>
</gene>
<feature type="compositionally biased region" description="Low complexity" evidence="1">
    <location>
        <begin position="192"/>
        <end position="202"/>
    </location>
</feature>
<dbReference type="SUPFAM" id="SSF54001">
    <property type="entry name" value="Cysteine proteinases"/>
    <property type="match status" value="1"/>
</dbReference>
<name>A0A553HUZ8_9PEZI</name>
<dbReference type="Pfam" id="PF00443">
    <property type="entry name" value="UCH"/>
    <property type="match status" value="1"/>
</dbReference>
<dbReference type="InterPro" id="IPR021905">
    <property type="entry name" value="DUF3517"/>
</dbReference>
<feature type="domain" description="USP" evidence="2">
    <location>
        <begin position="1676"/>
        <end position="2000"/>
    </location>
</feature>
<keyword evidence="4" id="KW-1185">Reference proteome</keyword>
<dbReference type="Gene3D" id="3.90.70.10">
    <property type="entry name" value="Cysteine proteinases"/>
    <property type="match status" value="1"/>
</dbReference>
<dbReference type="InterPro" id="IPR028889">
    <property type="entry name" value="USP"/>
</dbReference>
<dbReference type="PANTHER" id="PTHR24006">
    <property type="entry name" value="UBIQUITIN CARBOXYL-TERMINAL HYDROLASE"/>
    <property type="match status" value="1"/>
</dbReference>
<reference evidence="4" key="1">
    <citation type="submission" date="2019-06" db="EMBL/GenBank/DDBJ databases">
        <title>Draft genome sequence of the griseofulvin-producing fungus Xylaria cubensis strain G536.</title>
        <authorList>
            <person name="Mead M.E."/>
            <person name="Raja H.A."/>
            <person name="Steenwyk J.L."/>
            <person name="Knowles S.L."/>
            <person name="Oberlies N.H."/>
            <person name="Rokas A."/>
        </authorList>
    </citation>
    <scope>NUCLEOTIDE SEQUENCE [LARGE SCALE GENOMIC DNA]</scope>
    <source>
        <strain evidence="4">G536</strain>
    </source>
</reference>
<evidence type="ECO:0000313" key="4">
    <source>
        <dbReference type="Proteomes" id="UP000319160"/>
    </source>
</evidence>
<accession>A0A553HUZ8</accession>
<dbReference type="Proteomes" id="UP000319160">
    <property type="component" value="Unassembled WGS sequence"/>
</dbReference>
<feature type="compositionally biased region" description="Polar residues" evidence="1">
    <location>
        <begin position="74"/>
        <end position="85"/>
    </location>
</feature>
<dbReference type="InterPro" id="IPR050164">
    <property type="entry name" value="Peptidase_C19"/>
</dbReference>
<feature type="region of interest" description="Disordered" evidence="1">
    <location>
        <begin position="2579"/>
        <end position="2610"/>
    </location>
</feature>
<dbReference type="InterPro" id="IPR018200">
    <property type="entry name" value="USP_CS"/>
</dbReference>
<dbReference type="PROSITE" id="PS50235">
    <property type="entry name" value="USP_3"/>
    <property type="match status" value="1"/>
</dbReference>
<dbReference type="PANTHER" id="PTHR24006:SF827">
    <property type="entry name" value="UBIQUITIN CARBOXYL-TERMINAL HYDROLASE 34"/>
    <property type="match status" value="1"/>
</dbReference>
<dbReference type="FunFam" id="3.90.70.10:FF:000136">
    <property type="entry name" value="Ubiquitin C-terminal hydrolase, putative"/>
    <property type="match status" value="1"/>
</dbReference>
<protein>
    <recommendedName>
        <fullName evidence="2">USP domain-containing protein</fullName>
    </recommendedName>
</protein>
<dbReference type="OrthoDB" id="420187at2759"/>
<dbReference type="GO" id="GO:0005634">
    <property type="term" value="C:nucleus"/>
    <property type="evidence" value="ECO:0007669"/>
    <property type="project" value="TreeGrafter"/>
</dbReference>
<evidence type="ECO:0000256" key="1">
    <source>
        <dbReference type="SAM" id="MobiDB-lite"/>
    </source>
</evidence>
<organism evidence="3 4">
    <name type="scientific">Xylaria flabelliformis</name>
    <dbReference type="NCBI Taxonomy" id="2512241"/>
    <lineage>
        <taxon>Eukaryota</taxon>
        <taxon>Fungi</taxon>
        <taxon>Dikarya</taxon>
        <taxon>Ascomycota</taxon>
        <taxon>Pezizomycotina</taxon>
        <taxon>Sordariomycetes</taxon>
        <taxon>Xylariomycetidae</taxon>
        <taxon>Xylariales</taxon>
        <taxon>Xylariaceae</taxon>
        <taxon>Xylaria</taxon>
    </lineage>
</organism>
<evidence type="ECO:0000313" key="3">
    <source>
        <dbReference type="EMBL" id="TRX91763.1"/>
    </source>
</evidence>
<dbReference type="InterPro" id="IPR038765">
    <property type="entry name" value="Papain-like_cys_pep_sf"/>
</dbReference>
<sequence length="2610" mass="294197">MCAFPKGGTKYLTQKEFPEPPYCRPASGILNLDNRTLNSEDLSCLLVQARAREAAEPRRDGAAARFVVQSSTTLPPTSVCTSQMDQESRTDESRERALSSEPSSTRPNPFDDDDSNLLARKRRRTSLSGSPTASVGTALSHDNTIAASDTYDMKVDTPEPTLPSTPDRTDRPVEPVSSRVTINLRNADSLEATPTSPASPTPLGQRPGHVRDSVEAPEIDMAPAHSLDDTSSSSSTFGSPEPVGINAEDLEDDVDIIAAREPQCPFQTPDLGSIVSEFPYRIEKEPLHETVARLSSFFRQQPGNVDDGLPSIHNWLNRCLSSARLESRTTILEVYRENRVFWVLFPDLFYHFAHRLNYTRTQEIRDLITQLLAQFAKLTAFLLILDIRNLSQDIATEESFAGLMSPHYLRVLSSLPHPEDSYFIDGVEQNPNPMDPFEIFQSSYGASLAAVVSLIELHTSVLPKFPRIIMENLVSCCSIVQSIVRESPQKRTLSAGVPQSILRRSQENLNQAYKCFTLVSGAIETVMEKSINNLSQENATTMTLLLHDILKYSLQGDHPEAAQRVEQHGREHPRVISSYVHEAIALEWRFETYCKLIRSRQMQLRVSAATCMSDELVAQWKRYHDPQQEPQESTPPYLEYLQHLSDYIMSTGIVDYILGPTCHPEITIISSNIIGFLGVTKTYTIAQTNLLWQTLTSTQDPRIAEALVKMMLKVTLLLQPIDLVFLLDKFQHIPVDSFTPIMRDLFDNITELLVKPTMPLLEPNASYEVCVRLLRESSVFTSQGSIAYPDIYQFAQSKLKRLLTAGSSEGERHNIILSCLNDVASKSETSSGSLQVLTMLAASPTVLQTLIEEHNFIQLLVDDLETTIQSAKSMGVSKVYANPFCHARRKFISNIIVQFGSAIDVPLGQRLWDHLVGDKALSQDDQKLAWEDLYAALKRKRADNQFLIDCERLFLPNLPPSCHCYGSFVFVREVVVPVANDINGIILDDEESLKSSGLELLWQMILTAPSPAIADQAISTLVNEIYVNSPVILSYPLQRARRVHFSLVHRCLSQMKIASQKLKAFNDGTTSNDDEPMVIVVTDDQQLEQELRFARTLKVLTTLSSTLRTKSVFAAPDLRSLMLSSPNAVNGELTELKYQSFDGNEHTEMKPLRIGLKNSAASLLASLREATGFENYRLYYRGTALAPSDADICKSLEELNIKSGLILVKRELELASSPIHIKPGASPLEIEILSHFNDLWEYLSMEENLSREIYKFLVSLPADDSILAAFESPSTSPRDIFPLGQPFKCLYAIHALREYLNTRRLKTTIHASSREATTEQQLRNDQQYAVAKAISLIIAAICDPDVIGQCSNVDIRLQLSLELVENFAQLLKESIEPNLLTQLLTAGLQERLMAILISGADANGSRISNDLVHRCFESLLECCAKSDSFWTIFRGQPVVVEVIQTLLLSDERPFIRKTIANLITARILSDSGRSGVRAIDFAEAFWPIILQLLPQASLKPQQCEELFNLASQLTKKLIENNSSALDLPSCVKRCGDLLLSHTSTEDIAYPDTFDKVAYGLISLLRQGIEQMSATMKSSELSAAFPKRLFLKHLFPPENEAGPLVSRAILHSASRHLLYDIIFMLAKDSQSQMTTVLQNLNNLTAHQVEEGGIESYKYELPQAFERTSAIRSVCGYSGLRNLSNTCYLNSLFTQLFMNIGFRQFILNARIDKPHAQQLLSETQILFANLQDSRRRFVDPQACAEQITTYEEVPIDIHNQMDVDEFFNLLFDRWEAQFSLNSDKKALRSIFGGHLVQQVKSKECKHISERIEPFSAIQCDVKGKSSLEESLQAYVDGEIMEGDNKYKCSTCDRHVDAVKRACLKDLPDNLIFHLKRFDFNIRMLQRNKINDYFSFPNKIDMQPYTVEHLRNPSRDTEPDIFELVGVLVHSGTAETGHYYSFIRERPTNSGTSWVEFNDDIVTSWDSSQMESACFGGPDHRQFDNGNIYEKVYSAYMLFYQRSSSLRQEQGLLEASRTLRQLRSSIPPELELQVKLDNWAIIQRHNLYDPSHIAFIVRILEFSWAGKCSKEHKRENLAMHVALGHLDQVASRAKDLPDFDALSSLIITACQRCPLCCFAFFNYFQLHKESLRMLLFKNSDSSVRHDVGQTLLYVLRKIKSHYPDEYGCIGFDGDEPITATTSRPTILEATADIFVYIWESFHTRPVAWPEYFGTMIDFAKLGRLESCVLLDRDFLAKVLMAIAADRTFDLPPQYSRLLAVVERRMPTRPPNYEGIIALADILMDCMDSEMSNYVENHAGRLSMVQHDDLIPFTAQEVNILHKTWGRTHAGVFIDKLIQLNQNPVATDSIISRLATSNTQMDIIVLGSLLSGITGQITPQLVTPYLRAGLNYCVSNPNRESVHRLIRHVNDQCMIVHNSEARSFFDFQRDLFDGVRNTGESHEDIQIHSLRNLPLWIPGLLGYLDRSVSGAVEVFLHEKLFKYGTATIFEAANGGSRRSQAMVTAAKELAVNILCYLRDTYVTRMAQVSKDTMQPFHRTLHKCDLYFREPEDPNDNIGLKFKELCPSVLEVMHNLTVDEIEDDGSDWEQSVGSSDSLADLSTMQVDQELIDSSQ</sequence>
<dbReference type="InterPro" id="IPR001394">
    <property type="entry name" value="Peptidase_C19_UCH"/>
</dbReference>
<feature type="compositionally biased region" description="Polar residues" evidence="1">
    <location>
        <begin position="2583"/>
        <end position="2610"/>
    </location>
</feature>
<dbReference type="Pfam" id="PF12030">
    <property type="entry name" value="DUF3517"/>
    <property type="match status" value="1"/>
</dbReference>
<feature type="region of interest" description="Disordered" evidence="1">
    <location>
        <begin position="74"/>
        <end position="210"/>
    </location>
</feature>
<feature type="compositionally biased region" description="Polar residues" evidence="1">
    <location>
        <begin position="126"/>
        <end position="147"/>
    </location>
</feature>
<proteinExistence type="predicted"/>
<evidence type="ECO:0000259" key="2">
    <source>
        <dbReference type="PROSITE" id="PS50235"/>
    </source>
</evidence>
<feature type="compositionally biased region" description="Basic and acidic residues" evidence="1">
    <location>
        <begin position="86"/>
        <end position="98"/>
    </location>
</feature>
<dbReference type="PROSITE" id="PS00973">
    <property type="entry name" value="USP_2"/>
    <property type="match status" value="1"/>
</dbReference>
<dbReference type="GO" id="GO:0004843">
    <property type="term" value="F:cysteine-type deubiquitinase activity"/>
    <property type="evidence" value="ECO:0007669"/>
    <property type="project" value="InterPro"/>
</dbReference>